<dbReference type="Gene3D" id="2.160.20.80">
    <property type="entry name" value="E3 ubiquitin-protein ligase SopA"/>
    <property type="match status" value="1"/>
</dbReference>
<name>A0A0X1T4N4_PSEAA</name>
<dbReference type="KEGG" id="pagb:AWM79_17810"/>
<dbReference type="Proteomes" id="UP000063229">
    <property type="component" value="Chromosome"/>
</dbReference>
<organism evidence="1 2">
    <name type="scientific">Pseudomonas agarici</name>
    <dbReference type="NCBI Taxonomy" id="46677"/>
    <lineage>
        <taxon>Bacteria</taxon>
        <taxon>Pseudomonadati</taxon>
        <taxon>Pseudomonadota</taxon>
        <taxon>Gammaproteobacteria</taxon>
        <taxon>Pseudomonadales</taxon>
        <taxon>Pseudomonadaceae</taxon>
        <taxon>Pseudomonas</taxon>
    </lineage>
</organism>
<keyword evidence="2" id="KW-1185">Reference proteome</keyword>
<sequence length="225" mass="24549">MAVLGLKDRLWSAQAFLAAVPDLRPYPLGGLLELMVACTWRFPGILQSWDGVPLEGGGRVSLHVEKKLFDLRVPSTLSPSLTRAMKLCALNIAAAGRYAVDAVDSLPFHDVDARLPFRNWRKDAICQALRTLQVTNVNMIGVDLSGGDLAGVRFFGQYHGANFMAANLKGALLSSGFKGNNFNHCDLRHAMFSGYFEHCTFKGAKVDTVTLKQARTELIGAILTP</sequence>
<dbReference type="STRING" id="46677.AWM79_17810"/>
<accession>A0A0X1T4N4</accession>
<evidence type="ECO:0000313" key="2">
    <source>
        <dbReference type="Proteomes" id="UP000063229"/>
    </source>
</evidence>
<evidence type="ECO:0000313" key="1">
    <source>
        <dbReference type="EMBL" id="AMB87055.1"/>
    </source>
</evidence>
<dbReference type="AlphaFoldDB" id="A0A0X1T4N4"/>
<dbReference type="EMBL" id="CP014135">
    <property type="protein sequence ID" value="AMB87055.1"/>
    <property type="molecule type" value="Genomic_DNA"/>
</dbReference>
<gene>
    <name evidence="1" type="ORF">AWM79_17810</name>
</gene>
<proteinExistence type="predicted"/>
<dbReference type="SUPFAM" id="SSF141571">
    <property type="entry name" value="Pentapeptide repeat-like"/>
    <property type="match status" value="1"/>
</dbReference>
<protein>
    <recommendedName>
        <fullName evidence="3">Pentapeptide repeat-containing protein</fullName>
    </recommendedName>
</protein>
<evidence type="ECO:0008006" key="3">
    <source>
        <dbReference type="Google" id="ProtNLM"/>
    </source>
</evidence>
<dbReference type="RefSeq" id="WP_060783426.1">
    <property type="nucleotide sequence ID" value="NZ_CP014135.1"/>
</dbReference>
<reference evidence="1 2" key="1">
    <citation type="submission" date="2016-01" db="EMBL/GenBank/DDBJ databases">
        <authorList>
            <person name="McClelland M."/>
            <person name="Jain A."/>
            <person name="Saraogi P."/>
            <person name="Mendelson R."/>
            <person name="Westerman R."/>
            <person name="SanMiguel P."/>
            <person name="Csonka L."/>
        </authorList>
    </citation>
    <scope>NUCLEOTIDE SEQUENCE [LARGE SCALE GENOMIC DNA]</scope>
    <source>
        <strain evidence="1 2">NCPPB 2472</strain>
    </source>
</reference>